<organism evidence="3 4">
    <name type="scientific">Fusarium gaditjirri</name>
    <dbReference type="NCBI Taxonomy" id="282569"/>
    <lineage>
        <taxon>Eukaryota</taxon>
        <taxon>Fungi</taxon>
        <taxon>Dikarya</taxon>
        <taxon>Ascomycota</taxon>
        <taxon>Pezizomycotina</taxon>
        <taxon>Sordariomycetes</taxon>
        <taxon>Hypocreomycetidae</taxon>
        <taxon>Hypocreales</taxon>
        <taxon>Nectriaceae</taxon>
        <taxon>Fusarium</taxon>
        <taxon>Fusarium nisikadoi species complex</taxon>
    </lineage>
</organism>
<keyword evidence="2" id="KW-0732">Signal</keyword>
<evidence type="ECO:0000313" key="3">
    <source>
        <dbReference type="EMBL" id="KAF4952002.1"/>
    </source>
</evidence>
<evidence type="ECO:0000256" key="1">
    <source>
        <dbReference type="SAM" id="MobiDB-lite"/>
    </source>
</evidence>
<reference evidence="3" key="2">
    <citation type="submission" date="2020-05" db="EMBL/GenBank/DDBJ databases">
        <authorList>
            <person name="Kim H.-S."/>
            <person name="Proctor R.H."/>
            <person name="Brown D.W."/>
        </authorList>
    </citation>
    <scope>NUCLEOTIDE SEQUENCE</scope>
    <source>
        <strain evidence="3">NRRL 45417</strain>
    </source>
</reference>
<proteinExistence type="predicted"/>
<accession>A0A8H4T6A3</accession>
<dbReference type="AlphaFoldDB" id="A0A8H4T6A3"/>
<dbReference type="Proteomes" id="UP000604273">
    <property type="component" value="Unassembled WGS sequence"/>
</dbReference>
<keyword evidence="4" id="KW-1185">Reference proteome</keyword>
<feature type="region of interest" description="Disordered" evidence="1">
    <location>
        <begin position="187"/>
        <end position="208"/>
    </location>
</feature>
<dbReference type="OrthoDB" id="5040155at2759"/>
<name>A0A8H4T6A3_9HYPO</name>
<feature type="signal peptide" evidence="2">
    <location>
        <begin position="1"/>
        <end position="24"/>
    </location>
</feature>
<feature type="chain" id="PRO_5034338538" evidence="2">
    <location>
        <begin position="25"/>
        <end position="366"/>
    </location>
</feature>
<dbReference type="EMBL" id="JABFAI010000163">
    <property type="protein sequence ID" value="KAF4952002.1"/>
    <property type="molecule type" value="Genomic_DNA"/>
</dbReference>
<reference evidence="3" key="1">
    <citation type="journal article" date="2020" name="BMC Genomics">
        <title>Correction to: Identification and distribution of gene clusters required for synthesis of sphingolipid metabolism inhibitors in diverse species of the filamentous fungus Fusarium.</title>
        <authorList>
            <person name="Kim H.S."/>
            <person name="Lohmar J.M."/>
            <person name="Busman M."/>
            <person name="Brown D.W."/>
            <person name="Naumann T.A."/>
            <person name="Divon H.H."/>
            <person name="Lysoe E."/>
            <person name="Uhlig S."/>
            <person name="Proctor R.H."/>
        </authorList>
    </citation>
    <scope>NUCLEOTIDE SEQUENCE</scope>
    <source>
        <strain evidence="3">NRRL 45417</strain>
    </source>
</reference>
<comment type="caution">
    <text evidence="3">The sequence shown here is derived from an EMBL/GenBank/DDBJ whole genome shotgun (WGS) entry which is preliminary data.</text>
</comment>
<evidence type="ECO:0000313" key="4">
    <source>
        <dbReference type="Proteomes" id="UP000604273"/>
    </source>
</evidence>
<evidence type="ECO:0000256" key="2">
    <source>
        <dbReference type="SAM" id="SignalP"/>
    </source>
</evidence>
<protein>
    <submittedName>
        <fullName evidence="3">Uncharacterized protein</fullName>
    </submittedName>
</protein>
<gene>
    <name evidence="3" type="ORF">FGADI_7118</name>
</gene>
<sequence length="366" mass="40419">MTPKLFFVHILCILLAGLSSFARAQFLLKYPSSLADSNSEKHIDLTSCMYVITQAFAGWQSRYVTVPANNHIRWGQKKCVLQINNNNPHAFVAKGGDLARGFAQLTVVAGSSSPFGSSSMWRGAFPESPVLTIAHSNRFGGDVGNPVARRDAVPFPELDPSTPHANPATNDFAAYLAGIDFEDMRNSTTASGPMGSEEGATAVRRRRAGEPHQLVKRAYRMVRCTGEKDVLNDKIKQCDCMDGTQEVGRFEVTCHGERSTHHGWTLDKMRNTVGSLRGRIERLLTTRWDKRLFTVYGQKHPGGVLLTPTAIRSRPDRNDARCCELLLNEVASEMRFAPASCTCEPVLGNDAWHMMVTDTLNYQVAG</sequence>